<dbReference type="InterPro" id="IPR043502">
    <property type="entry name" value="DNA/RNA_pol_sf"/>
</dbReference>
<dbReference type="InterPro" id="IPR021109">
    <property type="entry name" value="Peptidase_aspartic_dom_sf"/>
</dbReference>
<dbReference type="Gene3D" id="2.40.70.10">
    <property type="entry name" value="Acid Proteases"/>
    <property type="match status" value="1"/>
</dbReference>
<keyword evidence="3" id="KW-1185">Reference proteome</keyword>
<evidence type="ECO:0000313" key="2">
    <source>
        <dbReference type="EMBL" id="KAG8490964.1"/>
    </source>
</evidence>
<dbReference type="InterPro" id="IPR043128">
    <property type="entry name" value="Rev_trsase/Diguanyl_cyclase"/>
</dbReference>
<feature type="domain" description="Reverse transcriptase" evidence="1">
    <location>
        <begin position="197"/>
        <end position="376"/>
    </location>
</feature>
<dbReference type="Proteomes" id="UP000701853">
    <property type="component" value="Chromosome 6"/>
</dbReference>
<gene>
    <name evidence="2" type="ORF">CXB51_014701</name>
</gene>
<dbReference type="Gene3D" id="3.10.10.10">
    <property type="entry name" value="HIV Type 1 Reverse Transcriptase, subunit A, domain 1"/>
    <property type="match status" value="1"/>
</dbReference>
<dbReference type="Pfam" id="PF08284">
    <property type="entry name" value="RVP_2"/>
    <property type="match status" value="1"/>
</dbReference>
<dbReference type="AlphaFoldDB" id="A0A8J5YR28"/>
<dbReference type="PANTHER" id="PTHR24559">
    <property type="entry name" value="TRANSPOSON TY3-I GAG-POL POLYPROTEIN"/>
    <property type="match status" value="1"/>
</dbReference>
<dbReference type="PROSITE" id="PS50878">
    <property type="entry name" value="RT_POL"/>
    <property type="match status" value="1"/>
</dbReference>
<dbReference type="Pfam" id="PF00078">
    <property type="entry name" value="RVT_1"/>
    <property type="match status" value="1"/>
</dbReference>
<dbReference type="OrthoDB" id="1002399at2759"/>
<accession>A0A8J5YR28</accession>
<sequence>MDLIPRIDMLIESTEFVMKVSNPLGKHVLVDRVCRNYPLTIRGHCFPANLMLLPFNEFDVILRMDWLTSHSVVVDCGRKVIQLRCEKGNVIRVGPDKSDNLPVVISSLTPEKYLRKGYEAYLAFVLNTKVSESKIESVPVVCEFIDVFPEELPGLPPEREVEFGIELAPGTTPISIEPYRMASTELNELKVQLQELIDKGFARLSYSPWGAPVISVKKKDGSMKLCIDYRQLNKVTVKNKYPLLRIDDLFDQLRGTTIFSKIDLRSGYYQLRVKDQDVPKTIFWTRYGHYEFLVMPFGLTNAPAVFMDLMNRISRPYLDRFVVVFIDDILIYSRDESEHAEHLRTVLQILRDKQIYAKFSKSEFWLNEVRFLGHIVSGDGVRVDPNSYCGMETAEECNKGSYFSGANGVLQTLCKWIFYDSYSNNDTIAERRPV</sequence>
<dbReference type="SUPFAM" id="SSF56672">
    <property type="entry name" value="DNA/RNA polymerases"/>
    <property type="match status" value="1"/>
</dbReference>
<name>A0A8J5YR28_9ROSI</name>
<dbReference type="InterPro" id="IPR000477">
    <property type="entry name" value="RT_dom"/>
</dbReference>
<evidence type="ECO:0000313" key="3">
    <source>
        <dbReference type="Proteomes" id="UP000701853"/>
    </source>
</evidence>
<dbReference type="EMBL" id="JAHUZN010000006">
    <property type="protein sequence ID" value="KAG8490964.1"/>
    <property type="molecule type" value="Genomic_DNA"/>
</dbReference>
<proteinExistence type="predicted"/>
<organism evidence="2 3">
    <name type="scientific">Gossypium anomalum</name>
    <dbReference type="NCBI Taxonomy" id="47600"/>
    <lineage>
        <taxon>Eukaryota</taxon>
        <taxon>Viridiplantae</taxon>
        <taxon>Streptophyta</taxon>
        <taxon>Embryophyta</taxon>
        <taxon>Tracheophyta</taxon>
        <taxon>Spermatophyta</taxon>
        <taxon>Magnoliopsida</taxon>
        <taxon>eudicotyledons</taxon>
        <taxon>Gunneridae</taxon>
        <taxon>Pentapetalae</taxon>
        <taxon>rosids</taxon>
        <taxon>malvids</taxon>
        <taxon>Malvales</taxon>
        <taxon>Malvaceae</taxon>
        <taxon>Malvoideae</taxon>
        <taxon>Gossypium</taxon>
    </lineage>
</organism>
<dbReference type="CDD" id="cd01647">
    <property type="entry name" value="RT_LTR"/>
    <property type="match status" value="1"/>
</dbReference>
<evidence type="ECO:0000259" key="1">
    <source>
        <dbReference type="PROSITE" id="PS50878"/>
    </source>
</evidence>
<comment type="caution">
    <text evidence="2">The sequence shown here is derived from an EMBL/GenBank/DDBJ whole genome shotgun (WGS) entry which is preliminary data.</text>
</comment>
<protein>
    <recommendedName>
        <fullName evidence="1">Reverse transcriptase domain-containing protein</fullName>
    </recommendedName>
</protein>
<reference evidence="2 3" key="1">
    <citation type="journal article" date="2021" name="bioRxiv">
        <title>The Gossypium anomalum genome as a resource for cotton improvement and evolutionary analysis of hybrid incompatibility.</title>
        <authorList>
            <person name="Grover C.E."/>
            <person name="Yuan D."/>
            <person name="Arick M.A."/>
            <person name="Miller E.R."/>
            <person name="Hu G."/>
            <person name="Peterson D.G."/>
            <person name="Wendel J.F."/>
            <person name="Udall J.A."/>
        </authorList>
    </citation>
    <scope>NUCLEOTIDE SEQUENCE [LARGE SCALE GENOMIC DNA]</scope>
    <source>
        <strain evidence="2">JFW-Udall</strain>
        <tissue evidence="2">Leaf</tissue>
    </source>
</reference>
<dbReference type="PANTHER" id="PTHR24559:SF444">
    <property type="entry name" value="REVERSE TRANSCRIPTASE DOMAIN-CONTAINING PROTEIN"/>
    <property type="match status" value="1"/>
</dbReference>
<dbReference type="InterPro" id="IPR053134">
    <property type="entry name" value="RNA-dir_DNA_polymerase"/>
</dbReference>
<dbReference type="Gene3D" id="3.30.70.270">
    <property type="match status" value="1"/>
</dbReference>